<dbReference type="GO" id="GO:0005886">
    <property type="term" value="C:plasma membrane"/>
    <property type="evidence" value="ECO:0007669"/>
    <property type="project" value="TreeGrafter"/>
</dbReference>
<feature type="transmembrane region" description="Helical" evidence="6">
    <location>
        <begin position="180"/>
        <end position="205"/>
    </location>
</feature>
<feature type="transmembrane region" description="Helical" evidence="6">
    <location>
        <begin position="137"/>
        <end position="159"/>
    </location>
</feature>
<dbReference type="PANTHER" id="PTHR30071:SF1">
    <property type="entry name" value="CYTOCHROME B_B6 PROTEIN-RELATED"/>
    <property type="match status" value="1"/>
</dbReference>
<dbReference type="GO" id="GO:0017004">
    <property type="term" value="P:cytochrome complex assembly"/>
    <property type="evidence" value="ECO:0007669"/>
    <property type="project" value="UniProtKB-KW"/>
</dbReference>
<evidence type="ECO:0000256" key="1">
    <source>
        <dbReference type="ARBA" id="ARBA00004141"/>
    </source>
</evidence>
<feature type="transmembrane region" description="Helical" evidence="6">
    <location>
        <begin position="217"/>
        <end position="234"/>
    </location>
</feature>
<evidence type="ECO:0000313" key="8">
    <source>
        <dbReference type="EMBL" id="KIE41386.1"/>
    </source>
</evidence>
<dbReference type="AlphaFoldDB" id="A0A0C1QT01"/>
<feature type="transmembrane region" description="Helical" evidence="6">
    <location>
        <begin position="44"/>
        <end position="62"/>
    </location>
</feature>
<keyword evidence="5 6" id="KW-0472">Membrane</keyword>
<dbReference type="GO" id="GO:0020037">
    <property type="term" value="F:heme binding"/>
    <property type="evidence" value="ECO:0007669"/>
    <property type="project" value="InterPro"/>
</dbReference>
<evidence type="ECO:0000259" key="7">
    <source>
        <dbReference type="Pfam" id="PF01578"/>
    </source>
</evidence>
<comment type="subcellular location">
    <subcellularLocation>
        <location evidence="1">Membrane</location>
        <topology evidence="1">Multi-pass membrane protein</topology>
    </subcellularLocation>
</comment>
<keyword evidence="4 6" id="KW-1133">Transmembrane helix</keyword>
<gene>
    <name evidence="8" type="ORF">SE37_01450</name>
</gene>
<evidence type="ECO:0000256" key="5">
    <source>
        <dbReference type="ARBA" id="ARBA00023136"/>
    </source>
</evidence>
<dbReference type="Proteomes" id="UP000031433">
    <property type="component" value="Unassembled WGS sequence"/>
</dbReference>
<evidence type="ECO:0000256" key="3">
    <source>
        <dbReference type="ARBA" id="ARBA00022748"/>
    </source>
</evidence>
<dbReference type="EMBL" id="JXBL01000001">
    <property type="protein sequence ID" value="KIE41386.1"/>
    <property type="molecule type" value="Genomic_DNA"/>
</dbReference>
<dbReference type="PANTHER" id="PTHR30071">
    <property type="entry name" value="HEME EXPORTER PROTEIN C"/>
    <property type="match status" value="1"/>
</dbReference>
<keyword evidence="2 6" id="KW-0812">Transmembrane</keyword>
<evidence type="ECO:0000256" key="6">
    <source>
        <dbReference type="SAM" id="Phobius"/>
    </source>
</evidence>
<feature type="transmembrane region" description="Helical" evidence="6">
    <location>
        <begin position="246"/>
        <end position="266"/>
    </location>
</feature>
<dbReference type="Pfam" id="PF01578">
    <property type="entry name" value="Cytochrom_C_asm"/>
    <property type="match status" value="1"/>
</dbReference>
<sequence length="276" mass="31634">MADQASVYVAMNWLAVCCYVAATVLNASGIIFRKAVVERRSYWPLWLGLALHSASLVYWWRVVGHGPYMAPSEVLLSDAWIAMVLFLGFQRAFPRIRPASLIVVPLVFLMVALANFYNPGIRSLPPTFSSIWLVLHISFYKIALGALIIALAFSIFYLLKARPTPPDWLKRLPDLEDLDLHAYRFAGFGFIFWAIGMLAGSIWAYRSWGRYWGWDPVETWSLMTWLIFGTYLHLRRFFRMSGRMAAWFFIFGFAVAVVAQFASSHMGTSIHSEYFQ</sequence>
<dbReference type="RefSeq" id="WP_039643088.1">
    <property type="nucleotide sequence ID" value="NZ_JXBL01000001.1"/>
</dbReference>
<evidence type="ECO:0000256" key="2">
    <source>
        <dbReference type="ARBA" id="ARBA00022692"/>
    </source>
</evidence>
<dbReference type="InterPro" id="IPR002541">
    <property type="entry name" value="Cyt_c_assembly"/>
</dbReference>
<proteinExistence type="predicted"/>
<accession>A0A0C1QT01</accession>
<evidence type="ECO:0000256" key="4">
    <source>
        <dbReference type="ARBA" id="ARBA00022989"/>
    </source>
</evidence>
<reference evidence="8 9" key="1">
    <citation type="submission" date="2015-01" db="EMBL/GenBank/DDBJ databases">
        <title>Genome sequence of the anaerobic bacterium Geobacter soli GSS01, a dissimilatory Fe(III) reducer from soil.</title>
        <authorList>
            <person name="Yang G."/>
            <person name="Zhou S."/>
        </authorList>
    </citation>
    <scope>NUCLEOTIDE SEQUENCE [LARGE SCALE GENOMIC DNA]</scope>
    <source>
        <strain evidence="8 9">GSS01</strain>
    </source>
</reference>
<protein>
    <submittedName>
        <fullName evidence="8">Cytochrome C biogenesis protein ResC</fullName>
    </submittedName>
</protein>
<feature type="transmembrane region" description="Helical" evidence="6">
    <location>
        <begin position="68"/>
        <end position="87"/>
    </location>
</feature>
<keyword evidence="9" id="KW-1185">Reference proteome</keyword>
<feature type="transmembrane region" description="Helical" evidence="6">
    <location>
        <begin position="12"/>
        <end position="32"/>
    </location>
</feature>
<feature type="domain" description="Cytochrome c assembly protein" evidence="7">
    <location>
        <begin position="79"/>
        <end position="271"/>
    </location>
</feature>
<comment type="caution">
    <text evidence="8">The sequence shown here is derived from an EMBL/GenBank/DDBJ whole genome shotgun (WGS) entry which is preliminary data.</text>
</comment>
<dbReference type="InterPro" id="IPR045062">
    <property type="entry name" value="Cyt_c_biogenesis_CcsA/CcmC"/>
</dbReference>
<keyword evidence="3" id="KW-0201">Cytochrome c-type biogenesis</keyword>
<organism evidence="8 9">
    <name type="scientific">Geobacter soli</name>
    <dbReference type="NCBI Taxonomy" id="1510391"/>
    <lineage>
        <taxon>Bacteria</taxon>
        <taxon>Pseudomonadati</taxon>
        <taxon>Thermodesulfobacteriota</taxon>
        <taxon>Desulfuromonadia</taxon>
        <taxon>Geobacterales</taxon>
        <taxon>Geobacteraceae</taxon>
        <taxon>Geobacter</taxon>
    </lineage>
</organism>
<name>A0A0C1QT01_9BACT</name>
<feature type="transmembrane region" description="Helical" evidence="6">
    <location>
        <begin position="99"/>
        <end position="117"/>
    </location>
</feature>
<evidence type="ECO:0000313" key="9">
    <source>
        <dbReference type="Proteomes" id="UP000031433"/>
    </source>
</evidence>